<name>A0ABS0GTG1_9ACTN</name>
<reference evidence="3 4" key="1">
    <citation type="submission" date="2020-11" db="EMBL/GenBank/DDBJ databases">
        <title>A novel isolate from a Black sea contaminated sediment with potential to produce alkanes: Plantactinospora alkalitolerans sp. nov.</title>
        <authorList>
            <person name="Carro L."/>
            <person name="Veyisoglu A."/>
            <person name="Guven K."/>
            <person name="Schumann P."/>
            <person name="Klenk H.-P."/>
            <person name="Sahin N."/>
        </authorList>
    </citation>
    <scope>NUCLEOTIDE SEQUENCE [LARGE SCALE GENOMIC DNA]</scope>
    <source>
        <strain evidence="3 4">S1510</strain>
    </source>
</reference>
<gene>
    <name evidence="3" type="ORF">I0C86_10220</name>
</gene>
<evidence type="ECO:0000256" key="1">
    <source>
        <dbReference type="SAM" id="MobiDB-lite"/>
    </source>
</evidence>
<evidence type="ECO:0000259" key="2">
    <source>
        <dbReference type="Pfam" id="PF09350"/>
    </source>
</evidence>
<evidence type="ECO:0000313" key="4">
    <source>
        <dbReference type="Proteomes" id="UP000638560"/>
    </source>
</evidence>
<accession>A0ABS0GTG1</accession>
<dbReference type="Pfam" id="PF09350">
    <property type="entry name" value="DJC28_CD"/>
    <property type="match status" value="1"/>
</dbReference>
<evidence type="ECO:0000313" key="3">
    <source>
        <dbReference type="EMBL" id="MBF9129344.1"/>
    </source>
</evidence>
<sequence length="129" mass="15116">MPDRYESRVERQIREAQERGEFDNLPGAGRPLPGHGGTDDENWWIREWVRRENLTGLVPTSLKIRKEAEELTERLARESSEQSVRAVVTELNQRIRQARRGLVDGPPVVLRTFDVDEVVETWRRRRRSG</sequence>
<feature type="compositionally biased region" description="Basic and acidic residues" evidence="1">
    <location>
        <begin position="1"/>
        <end position="22"/>
    </location>
</feature>
<keyword evidence="4" id="KW-1185">Reference proteome</keyword>
<organism evidence="3 4">
    <name type="scientific">Plantactinospora alkalitolerans</name>
    <dbReference type="NCBI Taxonomy" id="2789879"/>
    <lineage>
        <taxon>Bacteria</taxon>
        <taxon>Bacillati</taxon>
        <taxon>Actinomycetota</taxon>
        <taxon>Actinomycetes</taxon>
        <taxon>Micromonosporales</taxon>
        <taxon>Micromonosporaceae</taxon>
        <taxon>Plantactinospora</taxon>
    </lineage>
</organism>
<feature type="domain" description="DnaJ homologue subfamily C member 28 conserved" evidence="2">
    <location>
        <begin position="9"/>
        <end position="76"/>
    </location>
</feature>
<dbReference type="Proteomes" id="UP000638560">
    <property type="component" value="Unassembled WGS sequence"/>
</dbReference>
<proteinExistence type="predicted"/>
<dbReference type="EMBL" id="JADPUN010000115">
    <property type="protein sequence ID" value="MBF9129344.1"/>
    <property type="molecule type" value="Genomic_DNA"/>
</dbReference>
<comment type="caution">
    <text evidence="3">The sequence shown here is derived from an EMBL/GenBank/DDBJ whole genome shotgun (WGS) entry which is preliminary data.</text>
</comment>
<feature type="region of interest" description="Disordered" evidence="1">
    <location>
        <begin position="1"/>
        <end position="40"/>
    </location>
</feature>
<protein>
    <submittedName>
        <fullName evidence="3">DUF1992 domain-containing protein</fullName>
    </submittedName>
</protein>
<dbReference type="RefSeq" id="WP_196200979.1">
    <property type="nucleotide sequence ID" value="NZ_JADPUN010000115.1"/>
</dbReference>
<dbReference type="InterPro" id="IPR018961">
    <property type="entry name" value="DnaJ_homolog_subfam-C_membr-28"/>
</dbReference>